<keyword evidence="7" id="KW-1185">Reference proteome</keyword>
<organism evidence="6 7">
    <name type="scientific">Candidatus Electrothrix aarhusensis</name>
    <dbReference type="NCBI Taxonomy" id="1859131"/>
    <lineage>
        <taxon>Bacteria</taxon>
        <taxon>Pseudomonadati</taxon>
        <taxon>Thermodesulfobacteriota</taxon>
        <taxon>Desulfobulbia</taxon>
        <taxon>Desulfobulbales</taxon>
        <taxon>Desulfobulbaceae</taxon>
        <taxon>Candidatus Electrothrix</taxon>
    </lineage>
</organism>
<feature type="transmembrane region" description="Helical" evidence="5">
    <location>
        <begin position="434"/>
        <end position="457"/>
    </location>
</feature>
<reference evidence="6 7" key="1">
    <citation type="submission" date="2017-01" db="EMBL/GenBank/DDBJ databases">
        <title>The cable genome- insights into the physiology and evolution of filamentous bacteria capable of sulfide oxidation via long distance electron transfer.</title>
        <authorList>
            <person name="Schreiber L."/>
            <person name="Bjerg J.T."/>
            <person name="Boggild A."/>
            <person name="Van De Vossenberg J."/>
            <person name="Meysman F."/>
            <person name="Nielsen L.P."/>
            <person name="Schramm A."/>
            <person name="Kjeldsen K.U."/>
        </authorList>
    </citation>
    <scope>NUCLEOTIDE SEQUENCE [LARGE SCALE GENOMIC DNA]</scope>
    <source>
        <strain evidence="6">MCF</strain>
    </source>
</reference>
<feature type="transmembrane region" description="Helical" evidence="5">
    <location>
        <begin position="115"/>
        <end position="137"/>
    </location>
</feature>
<name>A0A3S4T590_9BACT</name>
<evidence type="ECO:0000313" key="6">
    <source>
        <dbReference type="EMBL" id="RWX43325.1"/>
    </source>
</evidence>
<evidence type="ECO:0000256" key="1">
    <source>
        <dbReference type="ARBA" id="ARBA00004141"/>
    </source>
</evidence>
<feature type="transmembrane region" description="Helical" evidence="5">
    <location>
        <begin position="394"/>
        <end position="414"/>
    </location>
</feature>
<feature type="transmembrane region" description="Helical" evidence="5">
    <location>
        <begin position="143"/>
        <end position="161"/>
    </location>
</feature>
<feature type="transmembrane region" description="Helical" evidence="5">
    <location>
        <begin position="213"/>
        <end position="239"/>
    </location>
</feature>
<protein>
    <submittedName>
        <fullName evidence="6">Anion transporter</fullName>
    </submittedName>
</protein>
<dbReference type="AlphaFoldDB" id="A0A3S4T590"/>
<comment type="caution">
    <text evidence="6">The sequence shown here is derived from an EMBL/GenBank/DDBJ whole genome shotgun (WGS) entry which is preliminary data.</text>
</comment>
<feature type="transmembrane region" description="Helical" evidence="5">
    <location>
        <begin position="286"/>
        <end position="305"/>
    </location>
</feature>
<dbReference type="Pfam" id="PF00939">
    <property type="entry name" value="Na_sulph_symp"/>
    <property type="match status" value="1"/>
</dbReference>
<feature type="transmembrane region" description="Helical" evidence="5">
    <location>
        <begin position="173"/>
        <end position="193"/>
    </location>
</feature>
<dbReference type="PANTHER" id="PTHR10283">
    <property type="entry name" value="SOLUTE CARRIER FAMILY 13 MEMBER"/>
    <property type="match status" value="1"/>
</dbReference>
<sequence length="463" mass="49501">MSPHNNKISLRPLFVVLSLLGAVALLKFSPYCASVPAKAGVLALLILVFWATALIPEHLTALLFFLLAMVFSLAGPEVIFAGFGSAAIWLIFGGLVIGIAISSTGLGARIARFAAIWLHGSYLKIISGLVAAGLLFSFLMPSAMGRVVLLTPIALSLADHFGFKEGSKGRTGVLLAIILGTYIPAFGILPANVPNMVLVGMAETQYHLSILYGTYLLLHFPLLSFVKAVLIIALILFFFPDQPKELPEQKEQAAVKFSRNELILSLVLAGMLGLWITDFLHHVSPAWVALGGALILLMPGVDIVGKKAFNQKINWGAIIFVAGILGVGGMINHTGLGRTIASGIIDLLPLGEHQNFINYMSISLASAVTGMLTTLPAVPAVLTPLSDSLAQVTGLPIQTLLMMQVVGFSTIMLPYQAPPIVVGMQLSGEKLMDAAKICLSLALITGFILLPLNFFWWKLLDWL</sequence>
<evidence type="ECO:0000256" key="2">
    <source>
        <dbReference type="ARBA" id="ARBA00022692"/>
    </source>
</evidence>
<feature type="transmembrane region" description="Helical" evidence="5">
    <location>
        <begin position="87"/>
        <end position="108"/>
    </location>
</feature>
<dbReference type="EMBL" id="MTKO01000123">
    <property type="protein sequence ID" value="RWX43325.1"/>
    <property type="molecule type" value="Genomic_DNA"/>
</dbReference>
<feature type="transmembrane region" description="Helical" evidence="5">
    <location>
        <begin position="317"/>
        <end position="336"/>
    </location>
</feature>
<feature type="transmembrane region" description="Helical" evidence="5">
    <location>
        <begin position="356"/>
        <end position="382"/>
    </location>
</feature>
<dbReference type="GO" id="GO:0022857">
    <property type="term" value="F:transmembrane transporter activity"/>
    <property type="evidence" value="ECO:0007669"/>
    <property type="project" value="InterPro"/>
</dbReference>
<keyword evidence="3 5" id="KW-1133">Transmembrane helix</keyword>
<dbReference type="GO" id="GO:0005886">
    <property type="term" value="C:plasma membrane"/>
    <property type="evidence" value="ECO:0007669"/>
    <property type="project" value="TreeGrafter"/>
</dbReference>
<keyword evidence="4 5" id="KW-0472">Membrane</keyword>
<feature type="transmembrane region" description="Helical" evidence="5">
    <location>
        <begin position="260"/>
        <end position="280"/>
    </location>
</feature>
<proteinExistence type="predicted"/>
<gene>
    <name evidence="6" type="ORF">H206_02873</name>
</gene>
<feature type="transmembrane region" description="Helical" evidence="5">
    <location>
        <begin position="12"/>
        <end position="29"/>
    </location>
</feature>
<evidence type="ECO:0000256" key="4">
    <source>
        <dbReference type="ARBA" id="ARBA00023136"/>
    </source>
</evidence>
<dbReference type="Proteomes" id="UP000287853">
    <property type="component" value="Unassembled WGS sequence"/>
</dbReference>
<dbReference type="InterPro" id="IPR001898">
    <property type="entry name" value="SLC13A/DASS"/>
</dbReference>
<evidence type="ECO:0000256" key="3">
    <source>
        <dbReference type="ARBA" id="ARBA00022989"/>
    </source>
</evidence>
<keyword evidence="2 5" id="KW-0812">Transmembrane</keyword>
<comment type="subcellular location">
    <subcellularLocation>
        <location evidence="1">Membrane</location>
        <topology evidence="1">Multi-pass membrane protein</topology>
    </subcellularLocation>
</comment>
<evidence type="ECO:0000313" key="7">
    <source>
        <dbReference type="Proteomes" id="UP000287853"/>
    </source>
</evidence>
<evidence type="ECO:0000256" key="5">
    <source>
        <dbReference type="SAM" id="Phobius"/>
    </source>
</evidence>
<accession>A0A3S4T590</accession>